<protein>
    <submittedName>
        <fullName evidence="2">Partner of xrn-2 protein 1-like</fullName>
    </submittedName>
</protein>
<proteinExistence type="predicted"/>
<gene>
    <name evidence="2" type="primary">paxt-1-L</name>
    <name evidence="2" type="ORF">Hamer_G021813</name>
</gene>
<dbReference type="EMBL" id="JAHLQT010015749">
    <property type="protein sequence ID" value="KAG7169594.1"/>
    <property type="molecule type" value="Genomic_DNA"/>
</dbReference>
<dbReference type="Pfam" id="PF05699">
    <property type="entry name" value="Dimer_Tnp_hAT"/>
    <property type="match status" value="1"/>
</dbReference>
<dbReference type="Proteomes" id="UP000747542">
    <property type="component" value="Unassembled WGS sequence"/>
</dbReference>
<sequence length="327" mass="37854">MSVNTDWDIEYYRTPYESNEHWSLKEEFMLAHKDRISEDRLVCLAQVYANIELLGCRYPDKTMEEVSILAQDIGKDYKERKKNKLQRTFVKASDAAGARYKGSKHSLKLFIENIPLYCFKLANALQSSVKKRLHPFLERIDVIAAAAMDPRFKLAWIPCEELQKEKISKIVDLIIAESTKDYKEKVQKEEIQENELSMSINQDKDGIIAKRPRLFAYMPPPGPSMASPSTNHTTMVKTELQTYLEEGVLPFDINPLKYWRDIQSFKILRHFAKSILGCCETSAPSERVFSKAGNFYTPERAKLSPEIFRALMMINCNSDMYVLGLYF</sequence>
<dbReference type="PROSITE" id="PS51827">
    <property type="entry name" value="XTBD"/>
    <property type="match status" value="1"/>
</dbReference>
<dbReference type="InterPro" id="IPR021859">
    <property type="entry name" value="XTBD"/>
</dbReference>
<evidence type="ECO:0000313" key="2">
    <source>
        <dbReference type="EMBL" id="KAG7169594.1"/>
    </source>
</evidence>
<dbReference type="InterPro" id="IPR012337">
    <property type="entry name" value="RNaseH-like_sf"/>
</dbReference>
<dbReference type="Pfam" id="PF11952">
    <property type="entry name" value="XTBD"/>
    <property type="match status" value="1"/>
</dbReference>
<accession>A0A8J5MZQ7</accession>
<evidence type="ECO:0000313" key="3">
    <source>
        <dbReference type="Proteomes" id="UP000747542"/>
    </source>
</evidence>
<dbReference type="PANTHER" id="PTHR48430:SF1">
    <property type="entry name" value="PARTNER OF XRN-2 PROTEIN 1"/>
    <property type="match status" value="1"/>
</dbReference>
<feature type="domain" description="XRN2-binding (XTBD)" evidence="1">
    <location>
        <begin position="9"/>
        <end position="93"/>
    </location>
</feature>
<dbReference type="InterPro" id="IPR008906">
    <property type="entry name" value="HATC_C_dom"/>
</dbReference>
<name>A0A8J5MZQ7_HOMAM</name>
<evidence type="ECO:0000259" key="1">
    <source>
        <dbReference type="PROSITE" id="PS51827"/>
    </source>
</evidence>
<organism evidence="2 3">
    <name type="scientific">Homarus americanus</name>
    <name type="common">American lobster</name>
    <dbReference type="NCBI Taxonomy" id="6706"/>
    <lineage>
        <taxon>Eukaryota</taxon>
        <taxon>Metazoa</taxon>
        <taxon>Ecdysozoa</taxon>
        <taxon>Arthropoda</taxon>
        <taxon>Crustacea</taxon>
        <taxon>Multicrustacea</taxon>
        <taxon>Malacostraca</taxon>
        <taxon>Eumalacostraca</taxon>
        <taxon>Eucarida</taxon>
        <taxon>Decapoda</taxon>
        <taxon>Pleocyemata</taxon>
        <taxon>Astacidea</taxon>
        <taxon>Nephropoidea</taxon>
        <taxon>Nephropidae</taxon>
        <taxon>Homarus</taxon>
    </lineage>
</organism>
<dbReference type="SUPFAM" id="SSF53098">
    <property type="entry name" value="Ribonuclease H-like"/>
    <property type="match status" value="1"/>
</dbReference>
<reference evidence="2" key="1">
    <citation type="journal article" date="2021" name="Sci. Adv.">
        <title>The American lobster genome reveals insights on longevity, neural, and immune adaptations.</title>
        <authorList>
            <person name="Polinski J.M."/>
            <person name="Zimin A.V."/>
            <person name="Clark K.F."/>
            <person name="Kohn A.B."/>
            <person name="Sadowski N."/>
            <person name="Timp W."/>
            <person name="Ptitsyn A."/>
            <person name="Khanna P."/>
            <person name="Romanova D.Y."/>
            <person name="Williams P."/>
            <person name="Greenwood S.J."/>
            <person name="Moroz L.L."/>
            <person name="Walt D.R."/>
            <person name="Bodnar A.G."/>
        </authorList>
    </citation>
    <scope>NUCLEOTIDE SEQUENCE</scope>
    <source>
        <strain evidence="2">GMGI-L3</strain>
    </source>
</reference>
<keyword evidence="3" id="KW-1185">Reference proteome</keyword>
<comment type="caution">
    <text evidence="2">The sequence shown here is derived from an EMBL/GenBank/DDBJ whole genome shotgun (WGS) entry which is preliminary data.</text>
</comment>
<dbReference type="GO" id="GO:0046983">
    <property type="term" value="F:protein dimerization activity"/>
    <property type="evidence" value="ECO:0007669"/>
    <property type="project" value="InterPro"/>
</dbReference>
<dbReference type="PANTHER" id="PTHR48430">
    <property type="entry name" value="PARTNER OF XRN-2 PROTEIN 1"/>
    <property type="match status" value="1"/>
</dbReference>
<dbReference type="AlphaFoldDB" id="A0A8J5MZQ7"/>